<dbReference type="GO" id="GO:0016301">
    <property type="term" value="F:kinase activity"/>
    <property type="evidence" value="ECO:0007669"/>
    <property type="project" value="UniProtKB-KW"/>
</dbReference>
<dbReference type="Proteomes" id="UP000198034">
    <property type="component" value="Unassembled WGS sequence"/>
</dbReference>
<accession>A0A246GAE4</accession>
<keyword evidence="1" id="KW-0808">Transferase</keyword>
<dbReference type="AlphaFoldDB" id="A0A246GAE4"/>
<evidence type="ECO:0000313" key="2">
    <source>
        <dbReference type="Proteomes" id="UP000198034"/>
    </source>
</evidence>
<proteinExistence type="predicted"/>
<dbReference type="SUPFAM" id="SSF54211">
    <property type="entry name" value="Ribosomal protein S5 domain 2-like"/>
    <property type="match status" value="1"/>
</dbReference>
<dbReference type="InterPro" id="IPR020568">
    <property type="entry name" value="Ribosomal_Su5_D2-typ_SF"/>
</dbReference>
<dbReference type="Gene3D" id="3.30.230.10">
    <property type="match status" value="1"/>
</dbReference>
<dbReference type="InterPro" id="IPR014721">
    <property type="entry name" value="Ribsml_uS5_D2-typ_fold_subgr"/>
</dbReference>
<comment type="caution">
    <text evidence="1">The sequence shown here is derived from an EMBL/GenBank/DDBJ whole genome shotgun (WGS) entry which is preliminary data.</text>
</comment>
<reference evidence="1 2" key="1">
    <citation type="journal article" date="2017" name="Infect. Genet. Evol.">
        <title>Comparative genome analysis of fish pathogen Flavobacterium columnare reveals extensive sequence diversity within the species.</title>
        <authorList>
            <person name="Kayansamruaj P."/>
            <person name="Dong H.T."/>
            <person name="Hirono I."/>
            <person name="Kondo H."/>
            <person name="Senapin S."/>
            <person name="Rodkhum C."/>
        </authorList>
    </citation>
    <scope>NUCLEOTIDE SEQUENCE [LARGE SCALE GENOMIC DNA]</scope>
    <source>
        <strain evidence="1 2">1214</strain>
    </source>
</reference>
<organism evidence="1 2">
    <name type="scientific">Flavobacterium columnare</name>
    <dbReference type="NCBI Taxonomy" id="996"/>
    <lineage>
        <taxon>Bacteria</taxon>
        <taxon>Pseudomonadati</taxon>
        <taxon>Bacteroidota</taxon>
        <taxon>Flavobacteriia</taxon>
        <taxon>Flavobacteriales</taxon>
        <taxon>Flavobacteriaceae</taxon>
        <taxon>Flavobacterium</taxon>
    </lineage>
</organism>
<dbReference type="NCBIfam" id="NF040656">
    <property type="entry name" value="GHMP_GYDIA"/>
    <property type="match status" value="1"/>
</dbReference>
<dbReference type="InterPro" id="IPR047765">
    <property type="entry name" value="GHMP_GYDIA-like"/>
</dbReference>
<sequence length="303" mass="34466">MKQTFYSNGKLLITGEYVVLDGAQALALPTKFGQNLVVEEGLPNTFEWVSYDSDGSIWFESVFSFDDVFNKKKYIDNKIQTTLIEILHHAYLLNEKLLQSNFGYKVSTKLTFPKFWGLGTSSTLINNIAQWLSIDAYTLLIKSFGGSGYDVACAQYNTPILYQLIKGEPDVIPVDFYPNFTNQLYFVYLNQKQNSRTAIANYYKKSGNIQEVMSTVNKLTQEVLKTNRVEEFSQLLELHEKEMSKILETQTVQEILFSDFGGIVKSLGAWGGDFVLVISKENPSSYFLDKGYSVVLSYQDMIL</sequence>
<protein>
    <submittedName>
        <fullName evidence="1">GHMP kinase</fullName>
    </submittedName>
</protein>
<evidence type="ECO:0000313" key="1">
    <source>
        <dbReference type="EMBL" id="OWP76968.1"/>
    </source>
</evidence>
<keyword evidence="1" id="KW-0418">Kinase</keyword>
<name>A0A246GAE4_9FLAO</name>
<dbReference type="EMBL" id="MTCY01000021">
    <property type="protein sequence ID" value="OWP76968.1"/>
    <property type="molecule type" value="Genomic_DNA"/>
</dbReference>
<gene>
    <name evidence="1" type="ORF">BWK62_08440</name>
</gene>